<dbReference type="InterPro" id="IPR012341">
    <property type="entry name" value="6hp_glycosidase-like_sf"/>
</dbReference>
<evidence type="ECO:0000259" key="12">
    <source>
        <dbReference type="Pfam" id="PF00723"/>
    </source>
</evidence>
<organism evidence="14 15">
    <name type="scientific">Streptomyces antimycoticus</name>
    <dbReference type="NCBI Taxonomy" id="68175"/>
    <lineage>
        <taxon>Bacteria</taxon>
        <taxon>Bacillati</taxon>
        <taxon>Actinomycetota</taxon>
        <taxon>Actinomycetes</taxon>
        <taxon>Kitasatosporales</taxon>
        <taxon>Streptomycetaceae</taxon>
        <taxon>Streptomyces</taxon>
        <taxon>Streptomyces violaceusniger group</taxon>
    </lineage>
</organism>
<reference evidence="14 15" key="1">
    <citation type="journal article" date="2020" name="Int. J. Syst. Evol. Microbiol.">
        <title>Reclassification of Streptomyces castelarensis and Streptomyces sporoclivatus as later heterotypic synonyms of Streptomyces antimycoticus.</title>
        <authorList>
            <person name="Komaki H."/>
            <person name="Tamura T."/>
        </authorList>
    </citation>
    <scope>NUCLEOTIDE SEQUENCE [LARGE SCALE GENOMIC DNA]</scope>
    <source>
        <strain evidence="14 15">NBRC 100767</strain>
    </source>
</reference>
<evidence type="ECO:0000256" key="1">
    <source>
        <dbReference type="ARBA" id="ARBA00001576"/>
    </source>
</evidence>
<dbReference type="InterPro" id="IPR011613">
    <property type="entry name" value="GH15-like"/>
</dbReference>
<protein>
    <recommendedName>
        <fullName evidence="4">Trehalase</fullName>
        <ecNumber evidence="3">3.2.1.28</ecNumber>
    </recommendedName>
    <alternativeName>
        <fullName evidence="8">Alpha,alpha-trehalase</fullName>
    </alternativeName>
    <alternativeName>
        <fullName evidence="9">Alpha,alpha-trehalose glucohydrolase</fullName>
    </alternativeName>
</protein>
<evidence type="ECO:0000256" key="5">
    <source>
        <dbReference type="ARBA" id="ARBA00022801"/>
    </source>
</evidence>
<dbReference type="PANTHER" id="PTHR31616">
    <property type="entry name" value="TREHALASE"/>
    <property type="match status" value="1"/>
</dbReference>
<dbReference type="InterPro" id="IPR008928">
    <property type="entry name" value="6-hairpin_glycosidase_sf"/>
</dbReference>
<accession>A0A499UXQ3</accession>
<keyword evidence="7" id="KW-0326">Glycosidase</keyword>
<evidence type="ECO:0000256" key="9">
    <source>
        <dbReference type="ARBA" id="ARBA00031637"/>
    </source>
</evidence>
<evidence type="ECO:0000259" key="13">
    <source>
        <dbReference type="Pfam" id="PF19291"/>
    </source>
</evidence>
<dbReference type="InterPro" id="IPR045582">
    <property type="entry name" value="Trehalase-like_N"/>
</dbReference>
<dbReference type="FunFam" id="1.50.10.10:FF:000005">
    <property type="entry name" value="Glycosyl hydrolase, glucoamylase"/>
    <property type="match status" value="1"/>
</dbReference>
<dbReference type="Proteomes" id="UP000463951">
    <property type="component" value="Chromosome"/>
</dbReference>
<evidence type="ECO:0000256" key="3">
    <source>
        <dbReference type="ARBA" id="ARBA00012757"/>
    </source>
</evidence>
<evidence type="ECO:0000256" key="11">
    <source>
        <dbReference type="ARBA" id="ARBA00060615"/>
    </source>
</evidence>
<comment type="catalytic activity">
    <reaction evidence="1">
        <text>alpha,alpha-trehalose + H2O = alpha-D-glucose + beta-D-glucose</text>
        <dbReference type="Rhea" id="RHEA:32675"/>
        <dbReference type="ChEBI" id="CHEBI:15377"/>
        <dbReference type="ChEBI" id="CHEBI:15903"/>
        <dbReference type="ChEBI" id="CHEBI:16551"/>
        <dbReference type="ChEBI" id="CHEBI:17925"/>
        <dbReference type="EC" id="3.2.1.28"/>
    </reaction>
</comment>
<name>A0A499UXQ3_9ACTN</name>
<keyword evidence="5" id="KW-0378">Hydrolase</keyword>
<comment type="pathway">
    <text evidence="11">Glycan degradation; trehalose degradation; D-glucose from alpha,alpha-trehalose: step 1/1.</text>
</comment>
<dbReference type="PANTHER" id="PTHR31616:SF0">
    <property type="entry name" value="GLUCAN 1,4-ALPHA-GLUCOSIDASE"/>
    <property type="match status" value="1"/>
</dbReference>
<evidence type="ECO:0000256" key="8">
    <source>
        <dbReference type="ARBA" id="ARBA00030473"/>
    </source>
</evidence>
<evidence type="ECO:0000256" key="6">
    <source>
        <dbReference type="ARBA" id="ARBA00023277"/>
    </source>
</evidence>
<sequence length="710" mass="79066">MPAYAEAQAVPLAPETFSSVGKVALTQLANVEILFGRYSPRTASSTPGCTGCCPGSRPVVWRRRTDRHLWPSRRAGGRIRNYYTVVARRWVTPEGRTFMAGHIEDYALIGDLETAALVGRDGTIDWLCLPRLDSQAVFAALLGAENNGSWSIGPAESSGLSPTADRRTYRGESLLLESEWDTPTGTLRVTDFMPPREGGAPRVIRVVEAVRGTVTVASTLRLRFNYGKVVPWVHRTDDGRVRAVAGPHAVWLDTEAETHSEKLTTHSRVTLAEGERVAFTLSWQPSYVGPPGCLDTDQVFQIQEETEKFWADWASHCTYNGPYRDAVIRSLITLKALTNPLTGGIVAAATTSLPEELGGVRNWDYRYVWLRDAAITMSCLLRAGYRDEARAWRDWLLRAVAGDPENLQIMYGIAGEREIPETTLPWLVGYENSTPVRIGNDAANQRQLDVYGEVIEALLLAAHLGLERDETSNTLLFKLVQFVEAHWHEPDKGIWEVRGPDRHFVHSKVMAWVAVDCAIKLIEGGHADGPVDHWRILRDTIHQDVCENGYDPDRNTFTQSYGSQELDAALLLIPQIGFLPADDERVIGTIEAIQRELSTPDGFLHRYPTEGDSAGNDGLDGHEGAFLVCAFWLVDDLAMINRADEARNLFERLLALRNDLGLLAEEWDPHQRRQVGNYPQAYSHIGIVDAALSLENPSQRHPLALRSAKR</sequence>
<dbReference type="Pfam" id="PF00723">
    <property type="entry name" value="Glyco_hydro_15"/>
    <property type="match status" value="1"/>
</dbReference>
<evidence type="ECO:0000313" key="15">
    <source>
        <dbReference type="Proteomes" id="UP000463951"/>
    </source>
</evidence>
<keyword evidence="6" id="KW-0119">Carbohydrate metabolism</keyword>
<evidence type="ECO:0000256" key="7">
    <source>
        <dbReference type="ARBA" id="ARBA00023295"/>
    </source>
</evidence>
<dbReference type="Gene3D" id="1.50.10.10">
    <property type="match status" value="1"/>
</dbReference>
<evidence type="ECO:0000256" key="4">
    <source>
        <dbReference type="ARBA" id="ARBA00019905"/>
    </source>
</evidence>
<evidence type="ECO:0000313" key="14">
    <source>
        <dbReference type="EMBL" id="BBJ46853.1"/>
    </source>
</evidence>
<proteinExistence type="inferred from homology"/>
<dbReference type="Pfam" id="PF19291">
    <property type="entry name" value="TREH_N"/>
    <property type="match status" value="1"/>
</dbReference>
<dbReference type="SUPFAM" id="SSF48208">
    <property type="entry name" value="Six-hairpin glycosidases"/>
    <property type="match status" value="1"/>
</dbReference>
<feature type="domain" description="GH15-like" evidence="12">
    <location>
        <begin position="321"/>
        <end position="691"/>
    </location>
</feature>
<dbReference type="AlphaFoldDB" id="A0A499UXQ3"/>
<dbReference type="GO" id="GO:0004555">
    <property type="term" value="F:alpha,alpha-trehalase activity"/>
    <property type="evidence" value="ECO:0007669"/>
    <property type="project" value="UniProtKB-EC"/>
</dbReference>
<dbReference type="EC" id="3.2.1.28" evidence="3"/>
<comment type="cofactor">
    <cofactor evidence="10">
        <name>phosphate</name>
        <dbReference type="ChEBI" id="CHEBI:43474"/>
    </cofactor>
</comment>
<dbReference type="EMBL" id="AP019620">
    <property type="protein sequence ID" value="BBJ46853.1"/>
    <property type="molecule type" value="Genomic_DNA"/>
</dbReference>
<gene>
    <name evidence="14" type="ORF">SSPO_095710</name>
</gene>
<dbReference type="GO" id="GO:0005993">
    <property type="term" value="P:trehalose catabolic process"/>
    <property type="evidence" value="ECO:0007669"/>
    <property type="project" value="UniProtKB-ARBA"/>
</dbReference>
<comment type="similarity">
    <text evidence="2">Belongs to the glycosyl hydrolase 15 family.</text>
</comment>
<evidence type="ECO:0000256" key="2">
    <source>
        <dbReference type="ARBA" id="ARBA00006188"/>
    </source>
</evidence>
<evidence type="ECO:0000256" key="10">
    <source>
        <dbReference type="ARBA" id="ARBA00053030"/>
    </source>
</evidence>
<feature type="domain" description="Trehalase-like N-terminal" evidence="13">
    <location>
        <begin position="100"/>
        <end position="247"/>
    </location>
</feature>